<dbReference type="KEGG" id="rht:NT26_0593"/>
<sequence length="356" mass="38498">MHLLALAKNLQQQGIEPVIVTSFPGPPEIDGVPIDRIDCFRLPIVELAASPQLVGKLRDSFAEGRYDTIHIHPSIVAPLCLAAVPAARFLDLPIVVTFHSVMRKLPLLLSVIERATGWCKGRLILSAVSNLVAGQIRTAMPKVPVRVLPNGFEHGLWHAEGLRRAQGGGQLRLVSALRLQPRKRCIALVDAFAESAAEASSRRIDLTLTIAGDGPLRARLEQRIAKTGLQDRILLAGWLSREELRSLYAESSLFVMPSLKEAFCIAALEARAAGLPVLAMEGTGIADFVHSGVSGILVKNDMELAGEITALAADPQRLQKLAMADPGLARYDWQALAAEHIALYRESHGFSSPSPP</sequence>
<feature type="domain" description="Glycosyltransferase subfamily 4-like N-terminal" evidence="2">
    <location>
        <begin position="2"/>
        <end position="152"/>
    </location>
</feature>
<dbReference type="STRING" id="1125847.NT26_0593"/>
<evidence type="ECO:0000313" key="3">
    <source>
        <dbReference type="EMBL" id="CCF18317.1"/>
    </source>
</evidence>
<organism evidence="3 4">
    <name type="scientific">Pseudorhizobium banfieldiae</name>
    <dbReference type="NCBI Taxonomy" id="1125847"/>
    <lineage>
        <taxon>Bacteria</taxon>
        <taxon>Pseudomonadati</taxon>
        <taxon>Pseudomonadota</taxon>
        <taxon>Alphaproteobacteria</taxon>
        <taxon>Hyphomicrobiales</taxon>
        <taxon>Rhizobiaceae</taxon>
        <taxon>Rhizobium/Agrobacterium group</taxon>
        <taxon>Pseudorhizobium</taxon>
    </lineage>
</organism>
<evidence type="ECO:0000259" key="2">
    <source>
        <dbReference type="Pfam" id="PF13439"/>
    </source>
</evidence>
<dbReference type="InterPro" id="IPR050194">
    <property type="entry name" value="Glycosyltransferase_grp1"/>
</dbReference>
<dbReference type="SUPFAM" id="SSF53756">
    <property type="entry name" value="UDP-Glycosyltransferase/glycogen phosphorylase"/>
    <property type="match status" value="1"/>
</dbReference>
<dbReference type="PANTHER" id="PTHR45947">
    <property type="entry name" value="SULFOQUINOVOSYL TRANSFERASE SQD2"/>
    <property type="match status" value="1"/>
</dbReference>
<dbReference type="Proteomes" id="UP000010792">
    <property type="component" value="Chromosome"/>
</dbReference>
<keyword evidence="3" id="KW-0808">Transferase</keyword>
<feature type="domain" description="Glycosyl transferase family 1" evidence="1">
    <location>
        <begin position="172"/>
        <end position="321"/>
    </location>
</feature>
<keyword evidence="3" id="KW-0328">Glycosyltransferase</keyword>
<dbReference type="EMBL" id="FO082820">
    <property type="protein sequence ID" value="CCF18317.1"/>
    <property type="molecule type" value="Genomic_DNA"/>
</dbReference>
<reference evidence="3 4" key="1">
    <citation type="journal article" date="2013" name="Genome Biol. Evol.">
        <title>Life in an arsenic-containing gold mine: genome and physiology of the autotrophic arsenite-oxidizing bacterium rhizobium sp. NT-26.</title>
        <authorList>
            <person name="Andres J."/>
            <person name="Arsene-Ploetze F."/>
            <person name="Barbe V."/>
            <person name="Brochier-Armanet C."/>
            <person name="Cleiss-Arnold J."/>
            <person name="Coppee J.Y."/>
            <person name="Dillies M.A."/>
            <person name="Geist"/>
            <person name="L"/>
            <person name="Joublin A."/>
            <person name="Koechler S."/>
            <person name="Lassalle F."/>
            <person name="Marchal M."/>
            <person name="Medigue C."/>
            <person name="Muller D."/>
            <person name="Nesme X."/>
            <person name="Plewniak F."/>
            <person name="Proux C."/>
            <person name="Ramirez-Bahena M.H."/>
            <person name="Schenowitz C."/>
            <person name="Sismeiro O."/>
            <person name="Vallenet D."/>
            <person name="Santini J.M."/>
            <person name="Bertin P.N."/>
        </authorList>
    </citation>
    <scope>NUCLEOTIDE SEQUENCE [LARGE SCALE GENOMIC DNA]</scope>
    <source>
        <strain evidence="3 4">NT-26</strain>
    </source>
</reference>
<protein>
    <submittedName>
        <fullName evidence="3">Putative N-acetylglucosaminyl-phosphatidylinositol biosynthetic protein</fullName>
        <ecNumber evidence="3">2.4.1.198</ecNumber>
    </submittedName>
</protein>
<dbReference type="CDD" id="cd03801">
    <property type="entry name" value="GT4_PimA-like"/>
    <property type="match status" value="1"/>
</dbReference>
<gene>
    <name evidence="3" type="ORF">NT26_0593</name>
</gene>
<dbReference type="Pfam" id="PF13439">
    <property type="entry name" value="Glyco_transf_4"/>
    <property type="match status" value="1"/>
</dbReference>
<evidence type="ECO:0000259" key="1">
    <source>
        <dbReference type="Pfam" id="PF00534"/>
    </source>
</evidence>
<dbReference type="GO" id="GO:0017176">
    <property type="term" value="F:phosphatidylinositol N-acetylglucosaminyltransferase activity"/>
    <property type="evidence" value="ECO:0007669"/>
    <property type="project" value="UniProtKB-EC"/>
</dbReference>
<keyword evidence="4" id="KW-1185">Reference proteome</keyword>
<accession>L0NDD5</accession>
<proteinExistence type="predicted"/>
<evidence type="ECO:0000313" key="4">
    <source>
        <dbReference type="Proteomes" id="UP000010792"/>
    </source>
</evidence>
<dbReference type="InterPro" id="IPR028098">
    <property type="entry name" value="Glyco_trans_4-like_N"/>
</dbReference>
<dbReference type="Gene3D" id="3.40.50.2000">
    <property type="entry name" value="Glycogen Phosphorylase B"/>
    <property type="match status" value="2"/>
</dbReference>
<dbReference type="EC" id="2.4.1.198" evidence="3"/>
<name>L0NDD5_9HYPH</name>
<dbReference type="AlphaFoldDB" id="L0NDD5"/>
<dbReference type="PANTHER" id="PTHR45947:SF3">
    <property type="entry name" value="SULFOQUINOVOSYL TRANSFERASE SQD2"/>
    <property type="match status" value="1"/>
</dbReference>
<dbReference type="InterPro" id="IPR001296">
    <property type="entry name" value="Glyco_trans_1"/>
</dbReference>
<dbReference type="Pfam" id="PF00534">
    <property type="entry name" value="Glycos_transf_1"/>
    <property type="match status" value="1"/>
</dbReference>